<dbReference type="EMBL" id="CM001220">
    <property type="protein sequence ID" value="KEH32168.1"/>
    <property type="molecule type" value="Genomic_DNA"/>
</dbReference>
<dbReference type="EnsemblPlants" id="KEH32168">
    <property type="protein sequence ID" value="KEH32168"/>
    <property type="gene ID" value="MTR_4g116880"/>
</dbReference>
<gene>
    <name evidence="1" type="ordered locus">MTR_4g116880</name>
</gene>
<dbReference type="Proteomes" id="UP000002051">
    <property type="component" value="Chromosome 4"/>
</dbReference>
<name>A0A072UST8_MEDTR</name>
<reference evidence="2" key="3">
    <citation type="submission" date="2015-04" db="UniProtKB">
        <authorList>
            <consortium name="EnsemblPlants"/>
        </authorList>
    </citation>
    <scope>IDENTIFICATION</scope>
    <source>
        <strain evidence="2">cv. Jemalong A17</strain>
    </source>
</reference>
<reference evidence="1 3" key="2">
    <citation type="journal article" date="2014" name="BMC Genomics">
        <title>An improved genome release (version Mt4.0) for the model legume Medicago truncatula.</title>
        <authorList>
            <person name="Tang H."/>
            <person name="Krishnakumar V."/>
            <person name="Bidwell S."/>
            <person name="Rosen B."/>
            <person name="Chan A."/>
            <person name="Zhou S."/>
            <person name="Gentzbittel L."/>
            <person name="Childs K.L."/>
            <person name="Yandell M."/>
            <person name="Gundlach H."/>
            <person name="Mayer K.F."/>
            <person name="Schwartz D.C."/>
            <person name="Town C.D."/>
        </authorList>
    </citation>
    <scope>GENOME REANNOTATION</scope>
    <source>
        <strain evidence="1">A17</strain>
        <strain evidence="2 3">cv. Jemalong A17</strain>
    </source>
</reference>
<accession>A0A072UST8</accession>
<evidence type="ECO:0000313" key="2">
    <source>
        <dbReference type="EnsemblPlants" id="KEH32168"/>
    </source>
</evidence>
<keyword evidence="3" id="KW-1185">Reference proteome</keyword>
<sequence length="71" mass="7629">MCYLVDPEIVMILAEDEPGSSFPPAHKRSIHGLDAPSRVPASQVGSLIWKQGGTIKSIQASNLLSSCSRSY</sequence>
<dbReference type="AlphaFoldDB" id="A0A072UST8"/>
<evidence type="ECO:0000313" key="3">
    <source>
        <dbReference type="Proteomes" id="UP000002051"/>
    </source>
</evidence>
<evidence type="ECO:0000313" key="1">
    <source>
        <dbReference type="EMBL" id="KEH32168.1"/>
    </source>
</evidence>
<protein>
    <submittedName>
        <fullName evidence="1">Poly(RC)-binding protein, putative</fullName>
    </submittedName>
</protein>
<organism evidence="1 3">
    <name type="scientific">Medicago truncatula</name>
    <name type="common">Barrel medic</name>
    <name type="synonym">Medicago tribuloides</name>
    <dbReference type="NCBI Taxonomy" id="3880"/>
    <lineage>
        <taxon>Eukaryota</taxon>
        <taxon>Viridiplantae</taxon>
        <taxon>Streptophyta</taxon>
        <taxon>Embryophyta</taxon>
        <taxon>Tracheophyta</taxon>
        <taxon>Spermatophyta</taxon>
        <taxon>Magnoliopsida</taxon>
        <taxon>eudicotyledons</taxon>
        <taxon>Gunneridae</taxon>
        <taxon>Pentapetalae</taxon>
        <taxon>rosids</taxon>
        <taxon>fabids</taxon>
        <taxon>Fabales</taxon>
        <taxon>Fabaceae</taxon>
        <taxon>Papilionoideae</taxon>
        <taxon>50 kb inversion clade</taxon>
        <taxon>NPAAA clade</taxon>
        <taxon>Hologalegina</taxon>
        <taxon>IRL clade</taxon>
        <taxon>Trifolieae</taxon>
        <taxon>Medicago</taxon>
    </lineage>
</organism>
<reference evidence="1 3" key="1">
    <citation type="journal article" date="2011" name="Nature">
        <title>The Medicago genome provides insight into the evolution of rhizobial symbioses.</title>
        <authorList>
            <person name="Young N.D."/>
            <person name="Debelle F."/>
            <person name="Oldroyd G.E."/>
            <person name="Geurts R."/>
            <person name="Cannon S.B."/>
            <person name="Udvardi M.K."/>
            <person name="Benedito V.A."/>
            <person name="Mayer K.F."/>
            <person name="Gouzy J."/>
            <person name="Schoof H."/>
            <person name="Van de Peer Y."/>
            <person name="Proost S."/>
            <person name="Cook D.R."/>
            <person name="Meyers B.C."/>
            <person name="Spannagl M."/>
            <person name="Cheung F."/>
            <person name="De Mita S."/>
            <person name="Krishnakumar V."/>
            <person name="Gundlach H."/>
            <person name="Zhou S."/>
            <person name="Mudge J."/>
            <person name="Bharti A.K."/>
            <person name="Murray J.D."/>
            <person name="Naoumkina M.A."/>
            <person name="Rosen B."/>
            <person name="Silverstein K.A."/>
            <person name="Tang H."/>
            <person name="Rombauts S."/>
            <person name="Zhao P.X."/>
            <person name="Zhou P."/>
            <person name="Barbe V."/>
            <person name="Bardou P."/>
            <person name="Bechner M."/>
            <person name="Bellec A."/>
            <person name="Berger A."/>
            <person name="Berges H."/>
            <person name="Bidwell S."/>
            <person name="Bisseling T."/>
            <person name="Choisne N."/>
            <person name="Couloux A."/>
            <person name="Denny R."/>
            <person name="Deshpande S."/>
            <person name="Dai X."/>
            <person name="Doyle J.J."/>
            <person name="Dudez A.M."/>
            <person name="Farmer A.D."/>
            <person name="Fouteau S."/>
            <person name="Franken C."/>
            <person name="Gibelin C."/>
            <person name="Gish J."/>
            <person name="Goldstein S."/>
            <person name="Gonzalez A.J."/>
            <person name="Green P.J."/>
            <person name="Hallab A."/>
            <person name="Hartog M."/>
            <person name="Hua A."/>
            <person name="Humphray S.J."/>
            <person name="Jeong D.H."/>
            <person name="Jing Y."/>
            <person name="Jocker A."/>
            <person name="Kenton S.M."/>
            <person name="Kim D.J."/>
            <person name="Klee K."/>
            <person name="Lai H."/>
            <person name="Lang C."/>
            <person name="Lin S."/>
            <person name="Macmil S.L."/>
            <person name="Magdelenat G."/>
            <person name="Matthews L."/>
            <person name="McCorrison J."/>
            <person name="Monaghan E.L."/>
            <person name="Mun J.H."/>
            <person name="Najar F.Z."/>
            <person name="Nicholson C."/>
            <person name="Noirot C."/>
            <person name="O'Bleness M."/>
            <person name="Paule C.R."/>
            <person name="Poulain J."/>
            <person name="Prion F."/>
            <person name="Qin B."/>
            <person name="Qu C."/>
            <person name="Retzel E.F."/>
            <person name="Riddle C."/>
            <person name="Sallet E."/>
            <person name="Samain S."/>
            <person name="Samson N."/>
            <person name="Sanders I."/>
            <person name="Saurat O."/>
            <person name="Scarpelli C."/>
            <person name="Schiex T."/>
            <person name="Segurens B."/>
            <person name="Severin A.J."/>
            <person name="Sherrier D.J."/>
            <person name="Shi R."/>
            <person name="Sims S."/>
            <person name="Singer S.R."/>
            <person name="Sinharoy S."/>
            <person name="Sterck L."/>
            <person name="Viollet A."/>
            <person name="Wang B.B."/>
            <person name="Wang K."/>
            <person name="Wang M."/>
            <person name="Wang X."/>
            <person name="Warfsmann J."/>
            <person name="Weissenbach J."/>
            <person name="White D.D."/>
            <person name="White J.D."/>
            <person name="Wiley G.B."/>
            <person name="Wincker P."/>
            <person name="Xing Y."/>
            <person name="Yang L."/>
            <person name="Yao Z."/>
            <person name="Ying F."/>
            <person name="Zhai J."/>
            <person name="Zhou L."/>
            <person name="Zuber A."/>
            <person name="Denarie J."/>
            <person name="Dixon R.A."/>
            <person name="May G.D."/>
            <person name="Schwartz D.C."/>
            <person name="Rogers J."/>
            <person name="Quetier F."/>
            <person name="Town C.D."/>
            <person name="Roe B.A."/>
        </authorList>
    </citation>
    <scope>NUCLEOTIDE SEQUENCE [LARGE SCALE GENOMIC DNA]</scope>
    <source>
        <strain evidence="1">A17</strain>
        <strain evidence="2 3">cv. Jemalong A17</strain>
    </source>
</reference>
<dbReference type="HOGENOM" id="CLU_2743825_0_0_1"/>
<proteinExistence type="predicted"/>